<keyword evidence="1" id="KW-0472">Membrane</keyword>
<proteinExistence type="predicted"/>
<dbReference type="AlphaFoldDB" id="A0A8D8L2W3"/>
<keyword evidence="1" id="KW-0812">Transmembrane</keyword>
<accession>A0A8D8L2W3</accession>
<feature type="transmembrane region" description="Helical" evidence="1">
    <location>
        <begin position="174"/>
        <end position="193"/>
    </location>
</feature>
<protein>
    <submittedName>
        <fullName evidence="2">(northern house mosquito) hypothetical protein</fullName>
    </submittedName>
</protein>
<reference evidence="2" key="1">
    <citation type="submission" date="2021-05" db="EMBL/GenBank/DDBJ databases">
        <authorList>
            <person name="Alioto T."/>
            <person name="Alioto T."/>
            <person name="Gomez Garrido J."/>
        </authorList>
    </citation>
    <scope>NUCLEOTIDE SEQUENCE</scope>
</reference>
<feature type="transmembrane region" description="Helical" evidence="1">
    <location>
        <begin position="85"/>
        <end position="109"/>
    </location>
</feature>
<keyword evidence="1" id="KW-1133">Transmembrane helix</keyword>
<name>A0A8D8L2W3_CULPI</name>
<sequence>MMLDTCWCTWTNSGVGSRSDRKSCMTSQKIRDRSANSALLGSPLPLGGGDDGPSGLVAEQLSGGVSGGDLGGSTMNRCAIRCRTFWLQSVFSASWLSWFSCSELVLLLFPPAVAAVTAAPTGIAGPLLLLLLVVVVVLPPPPPLELELELLLAELLLPALLPELPPLLLPPETLLLWLLAALLVAVLVAVVAAGEDAEPPIPPASSSDCASS</sequence>
<evidence type="ECO:0000256" key="1">
    <source>
        <dbReference type="SAM" id="Phobius"/>
    </source>
</evidence>
<organism evidence="2">
    <name type="scientific">Culex pipiens</name>
    <name type="common">House mosquito</name>
    <dbReference type="NCBI Taxonomy" id="7175"/>
    <lineage>
        <taxon>Eukaryota</taxon>
        <taxon>Metazoa</taxon>
        <taxon>Ecdysozoa</taxon>
        <taxon>Arthropoda</taxon>
        <taxon>Hexapoda</taxon>
        <taxon>Insecta</taxon>
        <taxon>Pterygota</taxon>
        <taxon>Neoptera</taxon>
        <taxon>Endopterygota</taxon>
        <taxon>Diptera</taxon>
        <taxon>Nematocera</taxon>
        <taxon>Culicoidea</taxon>
        <taxon>Culicidae</taxon>
        <taxon>Culicinae</taxon>
        <taxon>Culicini</taxon>
        <taxon>Culex</taxon>
        <taxon>Culex</taxon>
    </lineage>
</organism>
<dbReference type="EMBL" id="HBUE01347506">
    <property type="protein sequence ID" value="CAG6601590.1"/>
    <property type="molecule type" value="Transcribed_RNA"/>
</dbReference>
<feature type="transmembrane region" description="Helical" evidence="1">
    <location>
        <begin position="115"/>
        <end position="138"/>
    </location>
</feature>
<evidence type="ECO:0000313" key="2">
    <source>
        <dbReference type="EMBL" id="CAG6601590.1"/>
    </source>
</evidence>
<dbReference type="EMBL" id="HBUE01240487">
    <property type="protein sequence ID" value="CAG6549325.1"/>
    <property type="molecule type" value="Transcribed_RNA"/>
</dbReference>